<dbReference type="PANTHER" id="PTHR45339:SF5">
    <property type="entry name" value="HISTIDINE KINASE"/>
    <property type="match status" value="1"/>
</dbReference>
<evidence type="ECO:0000256" key="6">
    <source>
        <dbReference type="ARBA" id="ARBA00022777"/>
    </source>
</evidence>
<evidence type="ECO:0000256" key="4">
    <source>
        <dbReference type="ARBA" id="ARBA00018672"/>
    </source>
</evidence>
<keyword evidence="5 10" id="KW-0597">Phosphoprotein</keyword>
<keyword evidence="11" id="KW-0175">Coiled coil</keyword>
<dbReference type="Proteomes" id="UP000016491">
    <property type="component" value="Unassembled WGS sequence"/>
</dbReference>
<evidence type="ECO:0000313" key="14">
    <source>
        <dbReference type="EMBL" id="ERI75973.1"/>
    </source>
</evidence>
<feature type="domain" description="Response regulatory" evidence="13">
    <location>
        <begin position="820"/>
        <end position="940"/>
    </location>
</feature>
<evidence type="ECO:0000256" key="2">
    <source>
        <dbReference type="ARBA" id="ARBA00006402"/>
    </source>
</evidence>
<dbReference type="FunFam" id="3.30.565.10:FF:000010">
    <property type="entry name" value="Sensor histidine kinase RcsC"/>
    <property type="match status" value="1"/>
</dbReference>
<comment type="caution">
    <text evidence="14">The sequence shown here is derived from an EMBL/GenBank/DDBJ whole genome shotgun (WGS) entry which is preliminary data.</text>
</comment>
<dbReference type="SUPFAM" id="SSF55874">
    <property type="entry name" value="ATPase domain of HSP90 chaperone/DNA topoisomerase II/histidine kinase"/>
    <property type="match status" value="1"/>
</dbReference>
<dbReference type="SUPFAM" id="SSF47384">
    <property type="entry name" value="Homodimeric domain of signal transducing histidine kinase"/>
    <property type="match status" value="1"/>
</dbReference>
<dbReference type="Gene3D" id="1.10.287.130">
    <property type="match status" value="1"/>
</dbReference>
<dbReference type="InterPro" id="IPR005467">
    <property type="entry name" value="His_kinase_dom"/>
</dbReference>
<protein>
    <recommendedName>
        <fullName evidence="9">Circadian input-output histidine kinase CikA</fullName>
        <ecNumber evidence="3">2.7.13.3</ecNumber>
    </recommendedName>
    <alternativeName>
        <fullName evidence="4">Stage 0 sporulation protein A homolog</fullName>
    </alternativeName>
</protein>
<dbReference type="InterPro" id="IPR003594">
    <property type="entry name" value="HATPase_dom"/>
</dbReference>
<dbReference type="PROSITE" id="PS50109">
    <property type="entry name" value="HIS_KIN"/>
    <property type="match status" value="1"/>
</dbReference>
<name>A0ABC9TW64_CLOSY</name>
<feature type="coiled-coil region" evidence="11">
    <location>
        <begin position="523"/>
        <end position="550"/>
    </location>
</feature>
<dbReference type="RefSeq" id="WP_021643534.1">
    <property type="nucleotide sequence ID" value="NZ_KE993025.1"/>
</dbReference>
<evidence type="ECO:0000256" key="7">
    <source>
        <dbReference type="ARBA" id="ARBA00023012"/>
    </source>
</evidence>
<dbReference type="PRINTS" id="PR00344">
    <property type="entry name" value="BCTRLSENSOR"/>
</dbReference>
<dbReference type="AlphaFoldDB" id="A0ABC9TW64"/>
<dbReference type="SMART" id="SM00448">
    <property type="entry name" value="REC"/>
    <property type="match status" value="1"/>
</dbReference>
<feature type="domain" description="Histidine kinase" evidence="12">
    <location>
        <begin position="560"/>
        <end position="784"/>
    </location>
</feature>
<dbReference type="InterPro" id="IPR003661">
    <property type="entry name" value="HisK_dim/P_dom"/>
</dbReference>
<dbReference type="SUPFAM" id="SSF52172">
    <property type="entry name" value="CheY-like"/>
    <property type="match status" value="1"/>
</dbReference>
<sequence length="940" mass="107524">MPDHFKDTQKIQELLHEAQMGLWVLELNEGKKPRMYADHTMLELLGFSTEPAPEECYRVWYDRIDADYYDFVQSAVERITSDGRAEVQYTWHHPKWGEIFIRCGGKRDFSYTEGVCLRGYHQNITNTFMLKKEYDIIIQTLGESYTGIFLCNLDDQSYKAIKVSGRLQELSLKYAEFGDFFRVYSAEEVAVPYRPLLLGLADTKLISKRLSDGEKQIEIIFRDIFGGWRRIKLLPIDGYSSKHPFVIAAFDEQDDRQQAQMREDVLSTLCQCYYSIYLFDLDNDMEESVWQEEFIRESRQFPKGSLSTYYDKFIRDHVFSEDKEKMRRAGSPDFLRNTLSAQHPVYDIDFRRIYPEGLIWVRSRFSIAEIKDGRVSKVIFANMQIHEQKMKELEEQQQKRLYFESQNIIRGLSVFYHSVFYIDLLTESFQPFNLMDDLACRLGSSTDYEYLKTVYSYFIHEEDRKRFMEELSACDIRRRITGGDMIYALEYRRNYGGAYGWMRMHIILAESRNGVPVKVILAAHSVEEEKEQEERNRKALLAAYEAAKQANEAKSHFLAQMSHDIRTPLNAITGMSSIALSQAEDPEKVRDCLKKITLSSHHLIELINDVLDMSKIEKGKLELAEAPFSLKELLGDVESILSPQACAKKQELCFHNPKSPHDHLCGDAGRIRQVLINLITNAIKYTPDGGRIDIAVQEVSSHLPGYGCLVFTVADTGIGMSKDFLDYIFVPFSRAEDAKACHIQGTGLGMPIALGIVTAMQGNIQVESEPGKGSRFTVTLHLKLLEQEAALLLKSGPSSDQPDNLCDCIQEIRKAAAGRRLLLAEDNELNMEIAQTILGDAGFTVDGAVNGEEAYRRFLDSEPGTYFAILMDLQMPVMDGYTAARKIRSSHHPQAADIMIIALTANAFAEDVTKALTAGMNDHVAKPIDYRRLYKLLLLR</sequence>
<gene>
    <name evidence="14" type="ORF">CLOSYM_02904</name>
</gene>
<keyword evidence="6 14" id="KW-0808">Transferase</keyword>
<dbReference type="InterPro" id="IPR036097">
    <property type="entry name" value="HisK_dim/P_sf"/>
</dbReference>
<dbReference type="SMART" id="SM00388">
    <property type="entry name" value="HisKA"/>
    <property type="match status" value="1"/>
</dbReference>
<dbReference type="InterPro" id="IPR036890">
    <property type="entry name" value="HATPase_C_sf"/>
</dbReference>
<dbReference type="InterPro" id="IPR004358">
    <property type="entry name" value="Sig_transdc_His_kin-like_C"/>
</dbReference>
<dbReference type="CDD" id="cd00075">
    <property type="entry name" value="HATPase"/>
    <property type="match status" value="1"/>
</dbReference>
<comment type="similarity">
    <text evidence="2">In the N-terminal section; belongs to the phytochrome family.</text>
</comment>
<evidence type="ECO:0000313" key="15">
    <source>
        <dbReference type="Proteomes" id="UP000016491"/>
    </source>
</evidence>
<dbReference type="Pfam" id="PF02518">
    <property type="entry name" value="HATPase_c"/>
    <property type="match status" value="1"/>
</dbReference>
<keyword evidence="6 14" id="KW-0418">Kinase</keyword>
<evidence type="ECO:0000256" key="11">
    <source>
        <dbReference type="SAM" id="Coils"/>
    </source>
</evidence>
<dbReference type="Gene3D" id="3.40.50.2300">
    <property type="match status" value="1"/>
</dbReference>
<accession>A0ABC9TW64</accession>
<dbReference type="Gene3D" id="3.30.450.20">
    <property type="entry name" value="PAS domain"/>
    <property type="match status" value="1"/>
</dbReference>
<dbReference type="CDD" id="cd00082">
    <property type="entry name" value="HisKA"/>
    <property type="match status" value="1"/>
</dbReference>
<evidence type="ECO:0000256" key="9">
    <source>
        <dbReference type="ARBA" id="ARBA00074306"/>
    </source>
</evidence>
<feature type="modified residue" description="4-aspartylphosphate" evidence="10">
    <location>
        <position position="872"/>
    </location>
</feature>
<evidence type="ECO:0000256" key="3">
    <source>
        <dbReference type="ARBA" id="ARBA00012438"/>
    </source>
</evidence>
<dbReference type="CDD" id="cd17546">
    <property type="entry name" value="REC_hyHK_CKI1_RcsC-like"/>
    <property type="match status" value="1"/>
</dbReference>
<dbReference type="Pfam" id="PF00072">
    <property type="entry name" value="Response_reg"/>
    <property type="match status" value="1"/>
</dbReference>
<evidence type="ECO:0000256" key="8">
    <source>
        <dbReference type="ARBA" id="ARBA00024867"/>
    </source>
</evidence>
<evidence type="ECO:0000256" key="10">
    <source>
        <dbReference type="PROSITE-ProRule" id="PRU00169"/>
    </source>
</evidence>
<dbReference type="Gene3D" id="3.30.565.10">
    <property type="entry name" value="Histidine kinase-like ATPase, C-terminal domain"/>
    <property type="match status" value="1"/>
</dbReference>
<dbReference type="EC" id="2.7.13.3" evidence="3"/>
<dbReference type="PROSITE" id="PS50110">
    <property type="entry name" value="RESPONSE_REGULATORY"/>
    <property type="match status" value="1"/>
</dbReference>
<dbReference type="Pfam" id="PF00512">
    <property type="entry name" value="HisKA"/>
    <property type="match status" value="1"/>
</dbReference>
<dbReference type="SMART" id="SM00387">
    <property type="entry name" value="HATPase_c"/>
    <property type="match status" value="1"/>
</dbReference>
<dbReference type="InterPro" id="IPR001789">
    <property type="entry name" value="Sig_transdc_resp-reg_receiver"/>
</dbReference>
<keyword evidence="7" id="KW-0902">Two-component regulatory system</keyword>
<evidence type="ECO:0000259" key="13">
    <source>
        <dbReference type="PROSITE" id="PS50110"/>
    </source>
</evidence>
<evidence type="ECO:0000256" key="1">
    <source>
        <dbReference type="ARBA" id="ARBA00000085"/>
    </source>
</evidence>
<dbReference type="GO" id="GO:0004673">
    <property type="term" value="F:protein histidine kinase activity"/>
    <property type="evidence" value="ECO:0007669"/>
    <property type="project" value="UniProtKB-EC"/>
</dbReference>
<proteinExistence type="inferred from homology"/>
<reference evidence="14 15" key="1">
    <citation type="submission" date="2013-07" db="EMBL/GenBank/DDBJ databases">
        <authorList>
            <person name="Weinstock G."/>
            <person name="Sodergren E."/>
            <person name="Wylie T."/>
            <person name="Fulton L."/>
            <person name="Fulton R."/>
            <person name="Fronick C."/>
            <person name="O'Laughlin M."/>
            <person name="Godfrey J."/>
            <person name="Miner T."/>
            <person name="Herter B."/>
            <person name="Appelbaum E."/>
            <person name="Cordes M."/>
            <person name="Lek S."/>
            <person name="Wollam A."/>
            <person name="Pepin K.H."/>
            <person name="Palsikar V.B."/>
            <person name="Mitreva M."/>
            <person name="Wilson R.K."/>
        </authorList>
    </citation>
    <scope>NUCLEOTIDE SEQUENCE [LARGE SCALE GENOMIC DNA]</scope>
    <source>
        <strain evidence="14 15">ATCC 14940</strain>
    </source>
</reference>
<evidence type="ECO:0000259" key="12">
    <source>
        <dbReference type="PROSITE" id="PS50109"/>
    </source>
</evidence>
<dbReference type="InterPro" id="IPR011006">
    <property type="entry name" value="CheY-like_superfamily"/>
</dbReference>
<organism evidence="14 15">
    <name type="scientific">[Clostridium] symbiosum ATCC 14940</name>
    <dbReference type="NCBI Taxonomy" id="411472"/>
    <lineage>
        <taxon>Bacteria</taxon>
        <taxon>Bacillati</taxon>
        <taxon>Bacillota</taxon>
        <taxon>Clostridia</taxon>
        <taxon>Lachnospirales</taxon>
        <taxon>Lachnospiraceae</taxon>
        <taxon>Otoolea</taxon>
    </lineage>
</organism>
<dbReference type="GO" id="GO:0000160">
    <property type="term" value="P:phosphorelay signal transduction system"/>
    <property type="evidence" value="ECO:0007669"/>
    <property type="project" value="UniProtKB-KW"/>
</dbReference>
<evidence type="ECO:0000256" key="5">
    <source>
        <dbReference type="ARBA" id="ARBA00022553"/>
    </source>
</evidence>
<dbReference type="PANTHER" id="PTHR45339">
    <property type="entry name" value="HYBRID SIGNAL TRANSDUCTION HISTIDINE KINASE J"/>
    <property type="match status" value="1"/>
</dbReference>
<comment type="function">
    <text evidence="8">May play the central regulatory role in sporulation. It may be an element of the effector pathway responsible for the activation of sporulation genes in response to nutritional stress. Spo0A may act in concert with spo0H (a sigma factor) to control the expression of some genes that are critical to the sporulation process.</text>
</comment>
<comment type="catalytic activity">
    <reaction evidence="1">
        <text>ATP + protein L-histidine = ADP + protein N-phospho-L-histidine.</text>
        <dbReference type="EC" id="2.7.13.3"/>
    </reaction>
</comment>
<dbReference type="EMBL" id="AWSU01000225">
    <property type="protein sequence ID" value="ERI75973.1"/>
    <property type="molecule type" value="Genomic_DNA"/>
</dbReference>